<evidence type="ECO:0008006" key="3">
    <source>
        <dbReference type="Google" id="ProtNLM"/>
    </source>
</evidence>
<dbReference type="InterPro" id="IPR036179">
    <property type="entry name" value="Ig-like_dom_sf"/>
</dbReference>
<dbReference type="Gene3D" id="2.60.40.10">
    <property type="entry name" value="Immunoglobulins"/>
    <property type="match status" value="1"/>
</dbReference>
<reference evidence="1 2" key="1">
    <citation type="submission" date="2018-04" db="EMBL/GenBank/DDBJ databases">
        <title>The genome of golden apple snail Pomacea canaliculata provides insight into stress tolerance and invasive adaptation.</title>
        <authorList>
            <person name="Liu C."/>
            <person name="Liu B."/>
            <person name="Ren Y."/>
            <person name="Zhang Y."/>
            <person name="Wang H."/>
            <person name="Li S."/>
            <person name="Jiang F."/>
            <person name="Yin L."/>
            <person name="Zhang G."/>
            <person name="Qian W."/>
            <person name="Fan W."/>
        </authorList>
    </citation>
    <scope>NUCLEOTIDE SEQUENCE [LARGE SCALE GENOMIC DNA]</scope>
    <source>
        <strain evidence="1">SZHN2017</strain>
        <tissue evidence="1">Muscle</tissue>
    </source>
</reference>
<organism evidence="1 2">
    <name type="scientific">Pomacea canaliculata</name>
    <name type="common">Golden apple snail</name>
    <dbReference type="NCBI Taxonomy" id="400727"/>
    <lineage>
        <taxon>Eukaryota</taxon>
        <taxon>Metazoa</taxon>
        <taxon>Spiralia</taxon>
        <taxon>Lophotrochozoa</taxon>
        <taxon>Mollusca</taxon>
        <taxon>Gastropoda</taxon>
        <taxon>Caenogastropoda</taxon>
        <taxon>Architaenioglossa</taxon>
        <taxon>Ampullarioidea</taxon>
        <taxon>Ampullariidae</taxon>
        <taxon>Pomacea</taxon>
    </lineage>
</organism>
<evidence type="ECO:0000313" key="2">
    <source>
        <dbReference type="Proteomes" id="UP000245119"/>
    </source>
</evidence>
<dbReference type="InterPro" id="IPR013783">
    <property type="entry name" value="Ig-like_fold"/>
</dbReference>
<keyword evidence="2" id="KW-1185">Reference proteome</keyword>
<dbReference type="EMBL" id="PZQS01000014">
    <property type="protein sequence ID" value="PVD18447.1"/>
    <property type="molecule type" value="Genomic_DNA"/>
</dbReference>
<dbReference type="AlphaFoldDB" id="A0A2T7NBA6"/>
<evidence type="ECO:0000313" key="1">
    <source>
        <dbReference type="EMBL" id="PVD18447.1"/>
    </source>
</evidence>
<comment type="caution">
    <text evidence="1">The sequence shown here is derived from an EMBL/GenBank/DDBJ whole genome shotgun (WGS) entry which is preliminary data.</text>
</comment>
<gene>
    <name evidence="1" type="ORF">C0Q70_20996</name>
</gene>
<dbReference type="Proteomes" id="UP000245119">
    <property type="component" value="Linkage Group LG14"/>
</dbReference>
<sequence length="369" mass="40400">MPEADGLASGRGYSGYPSNHLRAVNITCTIRDLNFTEVTFLLGSEILAISDPTISNVTSNRTDVTMYVHKTDVTEWQAVLSITKVTCSHVGTYTCRVARGNGQTNNASATLRVRRKQEDKQSCITSGTSSLDGQRYREDFWNNSRLCCQLVDPQTGQVVSQACGTVYTLPADYCSTSEEDQRYYPFEPCNTWVHCNRDTGNYRFIVSIHLCTSLGHHLASLGINKLTTKPTVVPEVFTVPLAIKRRVARGDAGLFVLPEKQILLTSHSKCCRGVVVTVVAPSNTTGVAPSIRTLHVAETEDGLPLRDVTPVDVHGHVRSVGNDAGVGDVKGQQDLASREKRHFRDVHVSDGARDVHGLTDGCQETLCHL</sequence>
<accession>A0A2T7NBA6</accession>
<name>A0A2T7NBA6_POMCA</name>
<dbReference type="SUPFAM" id="SSF48726">
    <property type="entry name" value="Immunoglobulin"/>
    <property type="match status" value="1"/>
</dbReference>
<proteinExistence type="predicted"/>
<protein>
    <recommendedName>
        <fullName evidence="3">Ig-like domain-containing protein</fullName>
    </recommendedName>
</protein>